<keyword evidence="2" id="KW-1185">Reference proteome</keyword>
<reference evidence="1" key="1">
    <citation type="submission" date="2023-03" db="EMBL/GenBank/DDBJ databases">
        <title>Chromosome-level genomes of two armyworms, Mythimna separata and Mythimna loreyi, provide insights into the biosynthesis and reception of sex pheromones.</title>
        <authorList>
            <person name="Zhao H."/>
        </authorList>
    </citation>
    <scope>NUCLEOTIDE SEQUENCE</scope>
    <source>
        <strain evidence="1">BeijingLab</strain>
        <tissue evidence="1">Pupa</tissue>
    </source>
</reference>
<proteinExistence type="predicted"/>
<evidence type="ECO:0000313" key="2">
    <source>
        <dbReference type="Proteomes" id="UP001231518"/>
    </source>
</evidence>
<accession>A0AAD7Y6V1</accession>
<protein>
    <submittedName>
        <fullName evidence="1">Uncharacterized protein</fullName>
    </submittedName>
</protein>
<dbReference type="AlphaFoldDB" id="A0AAD7Y6V1"/>
<organism evidence="1 2">
    <name type="scientific">Mythimna separata</name>
    <name type="common">Oriental armyworm</name>
    <name type="synonym">Pseudaletia separata</name>
    <dbReference type="NCBI Taxonomy" id="271217"/>
    <lineage>
        <taxon>Eukaryota</taxon>
        <taxon>Metazoa</taxon>
        <taxon>Ecdysozoa</taxon>
        <taxon>Arthropoda</taxon>
        <taxon>Hexapoda</taxon>
        <taxon>Insecta</taxon>
        <taxon>Pterygota</taxon>
        <taxon>Neoptera</taxon>
        <taxon>Endopterygota</taxon>
        <taxon>Lepidoptera</taxon>
        <taxon>Glossata</taxon>
        <taxon>Ditrysia</taxon>
        <taxon>Noctuoidea</taxon>
        <taxon>Noctuidae</taxon>
        <taxon>Noctuinae</taxon>
        <taxon>Hadenini</taxon>
        <taxon>Mythimna</taxon>
    </lineage>
</organism>
<dbReference type="EMBL" id="JARGEI010000031">
    <property type="protein sequence ID" value="KAJ8704580.1"/>
    <property type="molecule type" value="Genomic_DNA"/>
</dbReference>
<name>A0AAD7Y6V1_MYTSE</name>
<comment type="caution">
    <text evidence="1">The sequence shown here is derived from an EMBL/GenBank/DDBJ whole genome shotgun (WGS) entry which is preliminary data.</text>
</comment>
<evidence type="ECO:0000313" key="1">
    <source>
        <dbReference type="EMBL" id="KAJ8704580.1"/>
    </source>
</evidence>
<gene>
    <name evidence="1" type="ORF">PYW07_011768</name>
</gene>
<dbReference type="Proteomes" id="UP001231518">
    <property type="component" value="Chromosome 29"/>
</dbReference>
<sequence length="355" mass="40486">MDIGQYQKIIETYKKVNLSEAKRFSPISARKKSLLRTSFSTPTKSFSPPTHQFVKSATMLDVDDSSFNTAGSICSNDGILHTKPLPSNDVNDENSSSRMNQFDHDADNNIPIIQKSLTSDKNLEISNIQTIGKEQRNLKLQTQKTSDIQRVMIFADQSGYGVRNTLQDYLGKKFAVTSCLKPYATTEEVLKTCVNNCKDFSKSDFVIILAGSNDVNPMDIQTYLHHTVCQLKFTNVIVVPIYRNKTLNERNVNALLKFVCYNCKNSSFVQLCNESHTTTKYMRMLNACRLIHRQLLHVNYKNNFQKYTENLIIQQSKQKATREVAVQTCSLNDISVQTDNIITTPNLENFFRDQK</sequence>